<gene>
    <name evidence="2" type="ORF">A1355_21975</name>
</gene>
<keyword evidence="1" id="KW-0732">Signal</keyword>
<evidence type="ECO:0000256" key="1">
    <source>
        <dbReference type="SAM" id="SignalP"/>
    </source>
</evidence>
<evidence type="ECO:0008006" key="4">
    <source>
        <dbReference type="Google" id="ProtNLM"/>
    </source>
</evidence>
<name>A0A177P0Z5_9GAMM</name>
<sequence length="414" mass="45632">MKYIIILLTAAFLVFSAMAGFANDAYPNFTVKGFGTVGVSGTDTDRIGFRRDVKQSTGVTNGWGFDNDSRLGLQLDTDLNESWHATVQWVARNTTGDFFEQNLDWAFLRWRPVDDLDIRVGRLGFDVFMLSEYRNVGYAYPWIRPPHEFYGGIPVYHFDGADIAKKFAVGEGTLTIKAFSGYNFVQVPVGISNSADQGSLNVGGKLAYEYGNWNARIGYAYAVNALELAPLQPLLDSLNSAPVNAVWPGAQSFSQRISGKNKSVHYSSIGLAYDDGLWLAQMEASYVNSDIGVFPSVASGYFSAGRRFGKVTLYSLFGISESLNSQVNVSNPLVPVPSVIELRNATDQALNNSGVDEKSVSLGLRWDVYENIALKTQWTHYWLGNNGAALWLQPESALTPDTVNVWSVGMDFVF</sequence>
<comment type="caution">
    <text evidence="2">The sequence shown here is derived from an EMBL/GenBank/DDBJ whole genome shotgun (WGS) entry which is preliminary data.</text>
</comment>
<dbReference type="OrthoDB" id="197869at2"/>
<feature type="chain" id="PRO_5008069809" description="Porin domain-containing protein" evidence="1">
    <location>
        <begin position="20"/>
        <end position="414"/>
    </location>
</feature>
<reference evidence="3" key="1">
    <citation type="submission" date="2016-03" db="EMBL/GenBank/DDBJ databases">
        <authorList>
            <person name="Heylen K."/>
            <person name="De Vos P."/>
            <person name="Vekeman B."/>
        </authorList>
    </citation>
    <scope>NUCLEOTIDE SEQUENCE [LARGE SCALE GENOMIC DNA]</scope>
    <source>
        <strain evidence="3">R-45383</strain>
    </source>
</reference>
<dbReference type="RefSeq" id="WP_064026053.1">
    <property type="nucleotide sequence ID" value="NZ_LUUK01000065.1"/>
</dbReference>
<accession>A0A177P0Z5</accession>
<dbReference type="AlphaFoldDB" id="A0A177P0Z5"/>
<organism evidence="2 3">
    <name type="scientific">Methylomonas koyamae</name>
    <dbReference type="NCBI Taxonomy" id="702114"/>
    <lineage>
        <taxon>Bacteria</taxon>
        <taxon>Pseudomonadati</taxon>
        <taxon>Pseudomonadota</taxon>
        <taxon>Gammaproteobacteria</taxon>
        <taxon>Methylococcales</taxon>
        <taxon>Methylococcaceae</taxon>
        <taxon>Methylomonas</taxon>
    </lineage>
</organism>
<dbReference type="SUPFAM" id="SSF56935">
    <property type="entry name" value="Porins"/>
    <property type="match status" value="1"/>
</dbReference>
<dbReference type="STRING" id="702114.A1355_21975"/>
<feature type="signal peptide" evidence="1">
    <location>
        <begin position="1"/>
        <end position="19"/>
    </location>
</feature>
<protein>
    <recommendedName>
        <fullName evidence="4">Porin domain-containing protein</fullName>
    </recommendedName>
</protein>
<keyword evidence="3" id="KW-1185">Reference proteome</keyword>
<dbReference type="EMBL" id="LUUK01000065">
    <property type="protein sequence ID" value="OAI23173.1"/>
    <property type="molecule type" value="Genomic_DNA"/>
</dbReference>
<proteinExistence type="predicted"/>
<evidence type="ECO:0000313" key="3">
    <source>
        <dbReference type="Proteomes" id="UP000077628"/>
    </source>
</evidence>
<evidence type="ECO:0000313" key="2">
    <source>
        <dbReference type="EMBL" id="OAI23173.1"/>
    </source>
</evidence>
<dbReference type="Proteomes" id="UP000077628">
    <property type="component" value="Unassembled WGS sequence"/>
</dbReference>